<dbReference type="InterPro" id="IPR027417">
    <property type="entry name" value="P-loop_NTPase"/>
</dbReference>
<dbReference type="RefSeq" id="WP_106772668.1">
    <property type="nucleotide sequence ID" value="NZ_PXYK01000011.1"/>
</dbReference>
<dbReference type="InterPro" id="IPR003593">
    <property type="entry name" value="AAA+_ATPase"/>
</dbReference>
<evidence type="ECO:0000256" key="4">
    <source>
        <dbReference type="ARBA" id="ARBA00022475"/>
    </source>
</evidence>
<evidence type="ECO:0000313" key="10">
    <source>
        <dbReference type="Proteomes" id="UP000241229"/>
    </source>
</evidence>
<keyword evidence="5" id="KW-0547">Nucleotide-binding</keyword>
<dbReference type="SUPFAM" id="SSF52540">
    <property type="entry name" value="P-loop containing nucleoside triphosphate hydrolases"/>
    <property type="match status" value="1"/>
</dbReference>
<comment type="caution">
    <text evidence="9">The sequence shown here is derived from an EMBL/GenBank/DDBJ whole genome shotgun (WGS) entry which is preliminary data.</text>
</comment>
<dbReference type="PROSITE" id="PS50893">
    <property type="entry name" value="ABC_TRANSPORTER_2"/>
    <property type="match status" value="1"/>
</dbReference>
<comment type="subcellular location">
    <subcellularLocation>
        <location evidence="1">Cell inner membrane</location>
        <topology evidence="1">Peripheral membrane protein</topology>
    </subcellularLocation>
</comment>
<dbReference type="GO" id="GO:0055085">
    <property type="term" value="P:transmembrane transport"/>
    <property type="evidence" value="ECO:0007669"/>
    <property type="project" value="UniProtKB-ARBA"/>
</dbReference>
<dbReference type="SMART" id="SM00382">
    <property type="entry name" value="AAA"/>
    <property type="match status" value="1"/>
</dbReference>
<evidence type="ECO:0000256" key="1">
    <source>
        <dbReference type="ARBA" id="ARBA00004417"/>
    </source>
</evidence>
<gene>
    <name evidence="9" type="ORF">C7I84_13255</name>
</gene>
<accession>A0A2P7SAR1</accession>
<evidence type="ECO:0000259" key="8">
    <source>
        <dbReference type="PROSITE" id="PS50893"/>
    </source>
</evidence>
<dbReference type="GO" id="GO:0005524">
    <property type="term" value="F:ATP binding"/>
    <property type="evidence" value="ECO:0007669"/>
    <property type="project" value="UniProtKB-KW"/>
</dbReference>
<dbReference type="GO" id="GO:0016887">
    <property type="term" value="F:ATP hydrolysis activity"/>
    <property type="evidence" value="ECO:0007669"/>
    <property type="project" value="InterPro"/>
</dbReference>
<dbReference type="PANTHER" id="PTHR43297:SF2">
    <property type="entry name" value="DIPEPTIDE TRANSPORT ATP-BINDING PROTEIN DPPD"/>
    <property type="match status" value="1"/>
</dbReference>
<keyword evidence="3" id="KW-0813">Transport</keyword>
<dbReference type="AlphaFoldDB" id="A0A2P7SAR1"/>
<name>A0A2P7SAR1_9HYPH</name>
<dbReference type="GO" id="GO:0015833">
    <property type="term" value="P:peptide transport"/>
    <property type="evidence" value="ECO:0007669"/>
    <property type="project" value="InterPro"/>
</dbReference>
<dbReference type="Gene3D" id="3.40.50.300">
    <property type="entry name" value="P-loop containing nucleotide triphosphate hydrolases"/>
    <property type="match status" value="1"/>
</dbReference>
<evidence type="ECO:0000256" key="7">
    <source>
        <dbReference type="ARBA" id="ARBA00023136"/>
    </source>
</evidence>
<organism evidence="9 10">
    <name type="scientific">Kumtagia ephedrae</name>
    <dbReference type="NCBI Taxonomy" id="2116701"/>
    <lineage>
        <taxon>Bacteria</taxon>
        <taxon>Pseudomonadati</taxon>
        <taxon>Pseudomonadota</taxon>
        <taxon>Alphaproteobacteria</taxon>
        <taxon>Hyphomicrobiales</taxon>
        <taxon>Phyllobacteriaceae</taxon>
        <taxon>Kumtagia</taxon>
    </lineage>
</organism>
<dbReference type="FunFam" id="3.40.50.300:FF:000016">
    <property type="entry name" value="Oligopeptide ABC transporter ATP-binding component"/>
    <property type="match status" value="1"/>
</dbReference>
<dbReference type="Pfam" id="PF00005">
    <property type="entry name" value="ABC_tran"/>
    <property type="match status" value="1"/>
</dbReference>
<evidence type="ECO:0000256" key="6">
    <source>
        <dbReference type="ARBA" id="ARBA00022840"/>
    </source>
</evidence>
<dbReference type="Proteomes" id="UP000241229">
    <property type="component" value="Unassembled WGS sequence"/>
</dbReference>
<dbReference type="PANTHER" id="PTHR43297">
    <property type="entry name" value="OLIGOPEPTIDE TRANSPORT ATP-BINDING PROTEIN APPD"/>
    <property type="match status" value="1"/>
</dbReference>
<evidence type="ECO:0000256" key="2">
    <source>
        <dbReference type="ARBA" id="ARBA00005417"/>
    </source>
</evidence>
<evidence type="ECO:0000256" key="5">
    <source>
        <dbReference type="ARBA" id="ARBA00022741"/>
    </source>
</evidence>
<comment type="similarity">
    <text evidence="2">Belongs to the ABC transporter superfamily.</text>
</comment>
<sequence length="296" mass="32235">MSAPTLLIRDLKLGFRSYAGMLEVLHGISLHIAKGERVALVGESGSGKSVTARIVLGLIQSLRSARVSGLVEFEGRDLAKLSERERHALRGTRMSMIFQDPTSSLNPVYTIATQFHEVLLRGSPGISQAEARRRAVAALDDVAISEPERVLDSYPFQLSGGMNQRVMIAMALANEPSLLIADEPGTALDVTVQAQTLTLMRDLTERHHTAVLFISHNLGVVREFADRLYVIYKGRIVEQGPTAALFDDPRHPYTRALLQAVPRITGGGIPEIEDASEAYFAPLVVREGFGEPGRAG</sequence>
<protein>
    <submittedName>
        <fullName evidence="9">Dipeptide/oligopeptide/nickel ABC transporter ATP-binding protein</fullName>
    </submittedName>
</protein>
<dbReference type="OrthoDB" id="9815712at2"/>
<dbReference type="Pfam" id="PF08352">
    <property type="entry name" value="oligo_HPY"/>
    <property type="match status" value="1"/>
</dbReference>
<evidence type="ECO:0000256" key="3">
    <source>
        <dbReference type="ARBA" id="ARBA00022448"/>
    </source>
</evidence>
<keyword evidence="6 9" id="KW-0067">ATP-binding</keyword>
<keyword evidence="10" id="KW-1185">Reference proteome</keyword>
<feature type="domain" description="ABC transporter" evidence="8">
    <location>
        <begin position="8"/>
        <end position="258"/>
    </location>
</feature>
<dbReference type="GO" id="GO:0005886">
    <property type="term" value="C:plasma membrane"/>
    <property type="evidence" value="ECO:0007669"/>
    <property type="project" value="UniProtKB-SubCell"/>
</dbReference>
<dbReference type="CDD" id="cd03257">
    <property type="entry name" value="ABC_NikE_OppD_transporters"/>
    <property type="match status" value="1"/>
</dbReference>
<dbReference type="InterPro" id="IPR013563">
    <property type="entry name" value="Oligopep_ABC_C"/>
</dbReference>
<reference evidence="9 10" key="1">
    <citation type="submission" date="2018-03" db="EMBL/GenBank/DDBJ databases">
        <title>The draft genome of Mesorhizobium sp. 6GN-30.</title>
        <authorList>
            <person name="Liu L."/>
            <person name="Li L."/>
            <person name="Wang T."/>
            <person name="Zhang X."/>
            <person name="Liang L."/>
        </authorList>
    </citation>
    <scope>NUCLEOTIDE SEQUENCE [LARGE SCALE GENOMIC DNA]</scope>
    <source>
        <strain evidence="9 10">6GN30</strain>
    </source>
</reference>
<dbReference type="EMBL" id="PXYK01000011">
    <property type="protein sequence ID" value="PSJ59593.1"/>
    <property type="molecule type" value="Genomic_DNA"/>
</dbReference>
<dbReference type="InterPro" id="IPR003439">
    <property type="entry name" value="ABC_transporter-like_ATP-bd"/>
</dbReference>
<keyword evidence="4" id="KW-1003">Cell membrane</keyword>
<keyword evidence="7" id="KW-0472">Membrane</keyword>
<evidence type="ECO:0000313" key="9">
    <source>
        <dbReference type="EMBL" id="PSJ59593.1"/>
    </source>
</evidence>
<proteinExistence type="inferred from homology"/>
<dbReference type="InterPro" id="IPR050388">
    <property type="entry name" value="ABC_Ni/Peptide_Import"/>
</dbReference>